<dbReference type="GO" id="GO:0071281">
    <property type="term" value="P:cellular response to iron ion"/>
    <property type="evidence" value="ECO:0007669"/>
    <property type="project" value="TreeGrafter"/>
</dbReference>
<dbReference type="AlphaFoldDB" id="A0A318Y1E3"/>
<evidence type="ECO:0000256" key="1">
    <source>
        <dbReference type="ARBA" id="ARBA00008814"/>
    </source>
</evidence>
<feature type="domain" description="Fe/B12 periplasmic-binding" evidence="2">
    <location>
        <begin position="51"/>
        <end position="311"/>
    </location>
</feature>
<reference evidence="3 4" key="1">
    <citation type="submission" date="2018-06" db="EMBL/GenBank/DDBJ databases">
        <title>Genomic Encyclopedia of Type Strains, Phase I: the one thousand microbial genomes (KMG-I) project.</title>
        <authorList>
            <person name="Kyrpides N."/>
        </authorList>
    </citation>
    <scope>NUCLEOTIDE SEQUENCE [LARGE SCALE GENOMIC DNA]</scope>
    <source>
        <strain evidence="3 4">DSM 19573</strain>
    </source>
</reference>
<dbReference type="InterPro" id="IPR002491">
    <property type="entry name" value="ABC_transptr_periplasmic_BD"/>
</dbReference>
<dbReference type="OrthoDB" id="9816357at2"/>
<dbReference type="PROSITE" id="PS51257">
    <property type="entry name" value="PROKAR_LIPOPROTEIN"/>
    <property type="match status" value="1"/>
</dbReference>
<dbReference type="Proteomes" id="UP000248132">
    <property type="component" value="Unassembled WGS sequence"/>
</dbReference>
<accession>A0A318Y1E3</accession>
<dbReference type="EMBL" id="QKMR01000029">
    <property type="protein sequence ID" value="PYG84858.1"/>
    <property type="molecule type" value="Genomic_DNA"/>
</dbReference>
<sequence>MKYRLTAILILLILLLTGCNQSGTSLKQPDNTKASFVDALGHNVTVHKADRVIALSGSFAETWLLAGGNLIGTTQDAFTDGPALDESVHDVGRLHSPSLEQIIALEPDLVLLSKSISAHVKLYDQLKAAGITTAYFDVEVFGEYLDMLKICTDITGRRDLYESNGIAVKSRIDKVISKANRAASHPRVLFVRVNSTSATARNSDTMAGAMLKDLGCINIADSQSSLLKNLSMETIIQEDPNFIFSVTMGESEEKALKVLEETLEANPAWSGLTAVKNKQNFILPKDLFHLKPNNRWGESYERLYGILYDEK</sequence>
<comment type="similarity">
    <text evidence="1">Belongs to the bacterial solute-binding protein 8 family.</text>
</comment>
<gene>
    <name evidence="3" type="ORF">LY28_03479</name>
</gene>
<name>A0A318Y1E3_9FIRM</name>
<protein>
    <submittedName>
        <fullName evidence="3">Iron complex transport system substrate-binding protein</fullName>
    </submittedName>
</protein>
<organism evidence="3 4">
    <name type="scientific">Ruminiclostridium sufflavum DSM 19573</name>
    <dbReference type="NCBI Taxonomy" id="1121337"/>
    <lineage>
        <taxon>Bacteria</taxon>
        <taxon>Bacillati</taxon>
        <taxon>Bacillota</taxon>
        <taxon>Clostridia</taxon>
        <taxon>Eubacteriales</taxon>
        <taxon>Oscillospiraceae</taxon>
        <taxon>Ruminiclostridium</taxon>
    </lineage>
</organism>
<keyword evidence="4" id="KW-1185">Reference proteome</keyword>
<dbReference type="SUPFAM" id="SSF53807">
    <property type="entry name" value="Helical backbone' metal receptor"/>
    <property type="match status" value="1"/>
</dbReference>
<proteinExistence type="inferred from homology"/>
<evidence type="ECO:0000259" key="2">
    <source>
        <dbReference type="PROSITE" id="PS50983"/>
    </source>
</evidence>
<dbReference type="RefSeq" id="WP_110463434.1">
    <property type="nucleotide sequence ID" value="NZ_QKMR01000029.1"/>
</dbReference>
<dbReference type="Pfam" id="PF01497">
    <property type="entry name" value="Peripla_BP_2"/>
    <property type="match status" value="1"/>
</dbReference>
<dbReference type="InterPro" id="IPR050902">
    <property type="entry name" value="ABC_Transporter_SBP"/>
</dbReference>
<comment type="caution">
    <text evidence="3">The sequence shown here is derived from an EMBL/GenBank/DDBJ whole genome shotgun (WGS) entry which is preliminary data.</text>
</comment>
<dbReference type="Gene3D" id="3.40.50.1980">
    <property type="entry name" value="Nitrogenase molybdenum iron protein domain"/>
    <property type="match status" value="2"/>
</dbReference>
<dbReference type="PANTHER" id="PTHR30535:SF34">
    <property type="entry name" value="MOLYBDATE-BINDING PROTEIN MOLA"/>
    <property type="match status" value="1"/>
</dbReference>
<dbReference type="PANTHER" id="PTHR30535">
    <property type="entry name" value="VITAMIN B12-BINDING PROTEIN"/>
    <property type="match status" value="1"/>
</dbReference>
<evidence type="ECO:0000313" key="4">
    <source>
        <dbReference type="Proteomes" id="UP000248132"/>
    </source>
</evidence>
<evidence type="ECO:0000313" key="3">
    <source>
        <dbReference type="EMBL" id="PYG84858.1"/>
    </source>
</evidence>
<dbReference type="PROSITE" id="PS50983">
    <property type="entry name" value="FE_B12_PBP"/>
    <property type="match status" value="1"/>
</dbReference>